<dbReference type="GO" id="GO:0000978">
    <property type="term" value="F:RNA polymerase II cis-regulatory region sequence-specific DNA binding"/>
    <property type="evidence" value="ECO:0007669"/>
    <property type="project" value="TreeGrafter"/>
</dbReference>
<dbReference type="PANTHER" id="PTHR11945">
    <property type="entry name" value="MADS BOX PROTEIN"/>
    <property type="match status" value="1"/>
</dbReference>
<dbReference type="SUPFAM" id="SSF55455">
    <property type="entry name" value="SRF-like"/>
    <property type="match status" value="1"/>
</dbReference>
<dbReference type="EMBL" id="JAUJYO010000020">
    <property type="protein sequence ID" value="KAK1286334.1"/>
    <property type="molecule type" value="Genomic_DNA"/>
</dbReference>
<keyword evidence="3" id="KW-0238">DNA-binding</keyword>
<dbReference type="AlphaFoldDB" id="A0AAV9CC46"/>
<evidence type="ECO:0000256" key="5">
    <source>
        <dbReference type="ARBA" id="ARBA00023242"/>
    </source>
</evidence>
<keyword evidence="5" id="KW-0539">Nucleus</keyword>
<evidence type="ECO:0000313" key="7">
    <source>
        <dbReference type="EMBL" id="KAK1286334.1"/>
    </source>
</evidence>
<dbReference type="PRINTS" id="PR00404">
    <property type="entry name" value="MADSDOMAIN"/>
</dbReference>
<comment type="subcellular location">
    <subcellularLocation>
        <location evidence="1">Nucleus</location>
    </subcellularLocation>
</comment>
<dbReference type="CDD" id="cd00265">
    <property type="entry name" value="MADS_MEF2_like"/>
    <property type="match status" value="1"/>
</dbReference>
<feature type="domain" description="MADS-box" evidence="6">
    <location>
        <begin position="1"/>
        <end position="61"/>
    </location>
</feature>
<dbReference type="SMART" id="SM00432">
    <property type="entry name" value="MADS"/>
    <property type="match status" value="1"/>
</dbReference>
<evidence type="ECO:0000256" key="1">
    <source>
        <dbReference type="ARBA" id="ARBA00004123"/>
    </source>
</evidence>
<evidence type="ECO:0000313" key="8">
    <source>
        <dbReference type="Proteomes" id="UP001180020"/>
    </source>
</evidence>
<dbReference type="InterPro" id="IPR033896">
    <property type="entry name" value="MEF2-like_N"/>
</dbReference>
<evidence type="ECO:0000259" key="6">
    <source>
        <dbReference type="PROSITE" id="PS50066"/>
    </source>
</evidence>
<accession>A0AAV9CC46</accession>
<reference evidence="7" key="1">
    <citation type="journal article" date="2023" name="Nat. Commun.">
        <title>Diploid and tetraploid genomes of Acorus and the evolution of monocots.</title>
        <authorList>
            <person name="Ma L."/>
            <person name="Liu K.W."/>
            <person name="Li Z."/>
            <person name="Hsiao Y.Y."/>
            <person name="Qi Y."/>
            <person name="Fu T."/>
            <person name="Tang G.D."/>
            <person name="Zhang D."/>
            <person name="Sun W.H."/>
            <person name="Liu D.K."/>
            <person name="Li Y."/>
            <person name="Chen G.Z."/>
            <person name="Liu X.D."/>
            <person name="Liao X.Y."/>
            <person name="Jiang Y.T."/>
            <person name="Yu X."/>
            <person name="Hao Y."/>
            <person name="Huang J."/>
            <person name="Zhao X.W."/>
            <person name="Ke S."/>
            <person name="Chen Y.Y."/>
            <person name="Wu W.L."/>
            <person name="Hsu J.L."/>
            <person name="Lin Y.F."/>
            <person name="Huang M.D."/>
            <person name="Li C.Y."/>
            <person name="Huang L."/>
            <person name="Wang Z.W."/>
            <person name="Zhao X."/>
            <person name="Zhong W.Y."/>
            <person name="Peng D.H."/>
            <person name="Ahmad S."/>
            <person name="Lan S."/>
            <person name="Zhang J.S."/>
            <person name="Tsai W.C."/>
            <person name="Van de Peer Y."/>
            <person name="Liu Z.J."/>
        </authorList>
    </citation>
    <scope>NUCLEOTIDE SEQUENCE</scope>
    <source>
        <strain evidence="7">CP</strain>
    </source>
</reference>
<dbReference type="GO" id="GO:0005634">
    <property type="term" value="C:nucleus"/>
    <property type="evidence" value="ECO:0007669"/>
    <property type="project" value="UniProtKB-SubCell"/>
</dbReference>
<evidence type="ECO:0000256" key="4">
    <source>
        <dbReference type="ARBA" id="ARBA00023163"/>
    </source>
</evidence>
<dbReference type="PANTHER" id="PTHR11945:SF629">
    <property type="entry name" value="OS02G0164450 PROTEIN"/>
    <property type="match status" value="1"/>
</dbReference>
<keyword evidence="8" id="KW-1185">Reference proteome</keyword>
<keyword evidence="2" id="KW-0805">Transcription regulation</keyword>
<organism evidence="7 8">
    <name type="scientific">Acorus calamus</name>
    <name type="common">Sweet flag</name>
    <dbReference type="NCBI Taxonomy" id="4465"/>
    <lineage>
        <taxon>Eukaryota</taxon>
        <taxon>Viridiplantae</taxon>
        <taxon>Streptophyta</taxon>
        <taxon>Embryophyta</taxon>
        <taxon>Tracheophyta</taxon>
        <taxon>Spermatophyta</taxon>
        <taxon>Magnoliopsida</taxon>
        <taxon>Liliopsida</taxon>
        <taxon>Acoraceae</taxon>
        <taxon>Acorus</taxon>
    </lineage>
</organism>
<dbReference type="FunFam" id="3.40.1810.10:FF:000006">
    <property type="entry name" value="Agamous-like MADS-box protein AGL62"/>
    <property type="match status" value="1"/>
</dbReference>
<dbReference type="GO" id="GO:0046983">
    <property type="term" value="F:protein dimerization activity"/>
    <property type="evidence" value="ECO:0007669"/>
    <property type="project" value="InterPro"/>
</dbReference>
<reference evidence="7" key="2">
    <citation type="submission" date="2023-06" db="EMBL/GenBank/DDBJ databases">
        <authorList>
            <person name="Ma L."/>
            <person name="Liu K.-W."/>
            <person name="Li Z."/>
            <person name="Hsiao Y.-Y."/>
            <person name="Qi Y."/>
            <person name="Fu T."/>
            <person name="Tang G."/>
            <person name="Zhang D."/>
            <person name="Sun W.-H."/>
            <person name="Liu D.-K."/>
            <person name="Li Y."/>
            <person name="Chen G.-Z."/>
            <person name="Liu X.-D."/>
            <person name="Liao X.-Y."/>
            <person name="Jiang Y.-T."/>
            <person name="Yu X."/>
            <person name="Hao Y."/>
            <person name="Huang J."/>
            <person name="Zhao X.-W."/>
            <person name="Ke S."/>
            <person name="Chen Y.-Y."/>
            <person name="Wu W.-L."/>
            <person name="Hsu J.-L."/>
            <person name="Lin Y.-F."/>
            <person name="Huang M.-D."/>
            <person name="Li C.-Y."/>
            <person name="Huang L."/>
            <person name="Wang Z.-W."/>
            <person name="Zhao X."/>
            <person name="Zhong W.-Y."/>
            <person name="Peng D.-H."/>
            <person name="Ahmad S."/>
            <person name="Lan S."/>
            <person name="Zhang J.-S."/>
            <person name="Tsai W.-C."/>
            <person name="Van De Peer Y."/>
            <person name="Liu Z.-J."/>
        </authorList>
    </citation>
    <scope>NUCLEOTIDE SEQUENCE</scope>
    <source>
        <strain evidence="7">CP</strain>
        <tissue evidence="7">Leaves</tissue>
    </source>
</reference>
<proteinExistence type="predicted"/>
<dbReference type="InterPro" id="IPR002100">
    <property type="entry name" value="TF_MADSbox"/>
</dbReference>
<dbReference type="GO" id="GO:0000981">
    <property type="term" value="F:DNA-binding transcription factor activity, RNA polymerase II-specific"/>
    <property type="evidence" value="ECO:0007669"/>
    <property type="project" value="TreeGrafter"/>
</dbReference>
<dbReference type="Pfam" id="PF00319">
    <property type="entry name" value="SRF-TF"/>
    <property type="match status" value="1"/>
</dbReference>
<protein>
    <submittedName>
        <fullName evidence="7">Agamous-like MADS-box protein AGL61</fullName>
    </submittedName>
</protein>
<dbReference type="GO" id="GO:0045944">
    <property type="term" value="P:positive regulation of transcription by RNA polymerase II"/>
    <property type="evidence" value="ECO:0007669"/>
    <property type="project" value="InterPro"/>
</dbReference>
<dbReference type="InterPro" id="IPR036879">
    <property type="entry name" value="TF_MADSbox_sf"/>
</dbReference>
<keyword evidence="4" id="KW-0804">Transcription</keyword>
<dbReference type="Proteomes" id="UP001180020">
    <property type="component" value="Unassembled WGS sequence"/>
</dbReference>
<comment type="caution">
    <text evidence="7">The sequence shown here is derived from an EMBL/GenBank/DDBJ whole genome shotgun (WGS) entry which is preliminary data.</text>
</comment>
<gene>
    <name evidence="7" type="primary">AGL61</name>
    <name evidence="7" type="ORF">QJS10_CPB20g00797</name>
</gene>
<sequence>MGRQKIEMKKIEKEDARQVCFSKRRQGVFKKASELSILCGAHIAIIVFSPGGKPYVFAHPSLDSVINTCNSSSCSTSLTHHQESRIHELNKDHTDLLARLDAARAISEELKRATQTVVRDNPLVALWEMPLEELSLPDLQRLLSAAEGVKEMMMSSRTREASMGVIHSSAAVAIVAPPPPPLQYMNHVLPYFGGGGVVGGVGGGGACIVFPHEFFGPQHGGVPHSFFGGGGNGRL</sequence>
<evidence type="ECO:0000256" key="3">
    <source>
        <dbReference type="ARBA" id="ARBA00023125"/>
    </source>
</evidence>
<dbReference type="PROSITE" id="PS50066">
    <property type="entry name" value="MADS_BOX_2"/>
    <property type="match status" value="1"/>
</dbReference>
<dbReference type="Gene3D" id="3.40.1810.10">
    <property type="entry name" value="Transcription factor, MADS-box"/>
    <property type="match status" value="1"/>
</dbReference>
<name>A0AAV9CC46_ACOCL</name>
<evidence type="ECO:0000256" key="2">
    <source>
        <dbReference type="ARBA" id="ARBA00023015"/>
    </source>
</evidence>